<evidence type="ECO:0000313" key="1">
    <source>
        <dbReference type="EMBL" id="UYP43914.1"/>
    </source>
</evidence>
<accession>A0ABY6HK66</accession>
<evidence type="ECO:0000313" key="2">
    <source>
        <dbReference type="Proteomes" id="UP001208689"/>
    </source>
</evidence>
<keyword evidence="2" id="KW-1185">Reference proteome</keyword>
<protein>
    <submittedName>
        <fullName evidence="1">Uncharacterized protein</fullName>
    </submittedName>
</protein>
<reference evidence="1" key="1">
    <citation type="submission" date="2022-09" db="EMBL/GenBank/DDBJ databases">
        <title>Actin cytoskeleton and complex cell architecture in an #Asgard archaeon.</title>
        <authorList>
            <person name="Ponce Toledo R.I."/>
            <person name="Schleper C."/>
            <person name="Rodrigues Oliveira T."/>
            <person name="Wollweber F."/>
            <person name="Xu J."/>
            <person name="Rittmann S."/>
            <person name="Klingl A."/>
            <person name="Pilhofer M."/>
        </authorList>
    </citation>
    <scope>NUCLEOTIDE SEQUENCE</scope>
    <source>
        <strain evidence="1">B-35</strain>
    </source>
</reference>
<name>A0ABY6HK66_9ARCH</name>
<organism evidence="1 2">
    <name type="scientific">Candidatus Lokiarchaeum ossiferum</name>
    <dbReference type="NCBI Taxonomy" id="2951803"/>
    <lineage>
        <taxon>Archaea</taxon>
        <taxon>Promethearchaeati</taxon>
        <taxon>Promethearchaeota</taxon>
        <taxon>Promethearchaeia</taxon>
        <taxon>Promethearchaeales</taxon>
        <taxon>Promethearchaeaceae</taxon>
        <taxon>Candidatus Lokiarchaeum</taxon>
    </lineage>
</organism>
<gene>
    <name evidence="1" type="ORF">NEF87_000199</name>
</gene>
<dbReference type="Proteomes" id="UP001208689">
    <property type="component" value="Chromosome"/>
</dbReference>
<dbReference type="EMBL" id="CP104013">
    <property type="protein sequence ID" value="UYP43914.1"/>
    <property type="molecule type" value="Genomic_DNA"/>
</dbReference>
<sequence>METLTHVRINRRIAQETRELGYTLTPYIEILLRENNQLTREIRKRRFESALEKANDLLRI</sequence>
<proteinExistence type="predicted"/>